<evidence type="ECO:0000313" key="8">
    <source>
        <dbReference type="EMBL" id="TDU31388.1"/>
    </source>
</evidence>
<evidence type="ECO:0000256" key="2">
    <source>
        <dbReference type="ARBA" id="ARBA00005046"/>
    </source>
</evidence>
<dbReference type="GO" id="GO:0046872">
    <property type="term" value="F:metal ion binding"/>
    <property type="evidence" value="ECO:0007669"/>
    <property type="project" value="UniProtKB-UniRule"/>
</dbReference>
<accession>A0A4R7PBM9</accession>
<feature type="domain" description="MoaB/Mog" evidence="7">
    <location>
        <begin position="178"/>
        <end position="316"/>
    </location>
</feature>
<dbReference type="Gene3D" id="2.170.190.11">
    <property type="entry name" value="Molybdopterin biosynthesis moea protein, domain 3"/>
    <property type="match status" value="1"/>
</dbReference>
<evidence type="ECO:0000256" key="6">
    <source>
        <dbReference type="RuleBase" id="RU365090"/>
    </source>
</evidence>
<dbReference type="GO" id="GO:0061599">
    <property type="term" value="F:molybdopterin molybdotransferase activity"/>
    <property type="evidence" value="ECO:0007669"/>
    <property type="project" value="UniProtKB-UniRule"/>
</dbReference>
<evidence type="ECO:0000256" key="1">
    <source>
        <dbReference type="ARBA" id="ARBA00002901"/>
    </source>
</evidence>
<dbReference type="GO" id="GO:0006777">
    <property type="term" value="P:Mo-molybdopterin cofactor biosynthetic process"/>
    <property type="evidence" value="ECO:0007669"/>
    <property type="project" value="UniProtKB-UniRule"/>
</dbReference>
<evidence type="ECO:0000256" key="4">
    <source>
        <dbReference type="ARBA" id="ARBA00023150"/>
    </source>
</evidence>
<dbReference type="InterPro" id="IPR036688">
    <property type="entry name" value="MoeA_C_domain_IV_sf"/>
</dbReference>
<organism evidence="8 9">
    <name type="scientific">Panacagrimonas perspica</name>
    <dbReference type="NCBI Taxonomy" id="381431"/>
    <lineage>
        <taxon>Bacteria</taxon>
        <taxon>Pseudomonadati</taxon>
        <taxon>Pseudomonadota</taxon>
        <taxon>Gammaproteobacteria</taxon>
        <taxon>Nevskiales</taxon>
        <taxon>Nevskiaceae</taxon>
        <taxon>Panacagrimonas</taxon>
    </lineage>
</organism>
<reference evidence="8 9" key="1">
    <citation type="submission" date="2019-03" db="EMBL/GenBank/DDBJ databases">
        <title>Genomic Encyclopedia of Type Strains, Phase IV (KMG-IV): sequencing the most valuable type-strain genomes for metagenomic binning, comparative biology and taxonomic classification.</title>
        <authorList>
            <person name="Goeker M."/>
        </authorList>
    </citation>
    <scope>NUCLEOTIDE SEQUENCE [LARGE SCALE GENOMIC DNA]</scope>
    <source>
        <strain evidence="8 9">DSM 26377</strain>
    </source>
</reference>
<evidence type="ECO:0000259" key="7">
    <source>
        <dbReference type="SMART" id="SM00852"/>
    </source>
</evidence>
<keyword evidence="6" id="KW-0500">Molybdenum</keyword>
<dbReference type="OrthoDB" id="9804758at2"/>
<comment type="pathway">
    <text evidence="2 6">Cofactor biosynthesis; molybdopterin biosynthesis.</text>
</comment>
<sequence length="403" mass="42554">MSHLSVEAAFAKLDEAIAALPVMQLPLGQALNRVTAAPLAAYCDLPPFDQSAMDGYALRVADATPSPVSLPLSTTVAAGPHDTLPVLPAGHACRIYTGGLIPQGADAVVRQEWTARDGETVIIQRPTPLGQDIRRQGEELRRGTELIEAGRRLNAGHIAMLSMAGVADAAVRRAPRIRVLVSGDEVVDAGRALRPGEVYNANGPLIQAWLAQAGYADVSVAAVGDTEQAVREALQQAFAQSDLVLTTGGVSVGDKDLIAPEAEKLGARRVLWKVAQKPGKPLYVARHGAALLIGLPGNPASVLVNLATFVRRALDRLEDVKTVAPHLQAGVLASPIKADSERESWVRVRIEVDAQGLTRVLPQTHQASHMLSNLSAADALAWVPVSDAPIPAGHTVRWLSLGL</sequence>
<evidence type="ECO:0000256" key="5">
    <source>
        <dbReference type="ARBA" id="ARBA00047317"/>
    </source>
</evidence>
<keyword evidence="6" id="KW-0479">Metal-binding</keyword>
<dbReference type="InterPro" id="IPR036425">
    <property type="entry name" value="MoaB/Mog-like_dom_sf"/>
</dbReference>
<dbReference type="Proteomes" id="UP000295341">
    <property type="component" value="Unassembled WGS sequence"/>
</dbReference>
<keyword evidence="6 8" id="KW-0808">Transferase</keyword>
<protein>
    <recommendedName>
        <fullName evidence="6">Molybdopterin molybdenumtransferase</fullName>
        <ecNumber evidence="6">2.10.1.1</ecNumber>
    </recommendedName>
</protein>
<keyword evidence="6" id="KW-0460">Magnesium</keyword>
<dbReference type="InterPro" id="IPR005111">
    <property type="entry name" value="MoeA_C_domain_IV"/>
</dbReference>
<proteinExistence type="inferred from homology"/>
<dbReference type="SUPFAM" id="SSF63882">
    <property type="entry name" value="MoeA N-terminal region -like"/>
    <property type="match status" value="1"/>
</dbReference>
<dbReference type="Pfam" id="PF03454">
    <property type="entry name" value="MoeA_C"/>
    <property type="match status" value="1"/>
</dbReference>
<dbReference type="RefSeq" id="WP_133879971.1">
    <property type="nucleotide sequence ID" value="NZ_MWIN01000039.1"/>
</dbReference>
<dbReference type="SMART" id="SM00852">
    <property type="entry name" value="MoCF_biosynth"/>
    <property type="match status" value="1"/>
</dbReference>
<evidence type="ECO:0000313" key="9">
    <source>
        <dbReference type="Proteomes" id="UP000295341"/>
    </source>
</evidence>
<dbReference type="SUPFAM" id="SSF53218">
    <property type="entry name" value="Molybdenum cofactor biosynthesis proteins"/>
    <property type="match status" value="1"/>
</dbReference>
<comment type="catalytic activity">
    <reaction evidence="5">
        <text>adenylyl-molybdopterin + molybdate = Mo-molybdopterin + AMP + H(+)</text>
        <dbReference type="Rhea" id="RHEA:35047"/>
        <dbReference type="ChEBI" id="CHEBI:15378"/>
        <dbReference type="ChEBI" id="CHEBI:36264"/>
        <dbReference type="ChEBI" id="CHEBI:62727"/>
        <dbReference type="ChEBI" id="CHEBI:71302"/>
        <dbReference type="ChEBI" id="CHEBI:456215"/>
        <dbReference type="EC" id="2.10.1.1"/>
    </reaction>
</comment>
<dbReference type="Pfam" id="PF03453">
    <property type="entry name" value="MoeA_N"/>
    <property type="match status" value="1"/>
</dbReference>
<keyword evidence="4 6" id="KW-0501">Molybdenum cofactor biosynthesis</keyword>
<dbReference type="InterPro" id="IPR005110">
    <property type="entry name" value="MoeA_linker/N"/>
</dbReference>
<comment type="cofactor">
    <cofactor evidence="6">
        <name>Mg(2+)</name>
        <dbReference type="ChEBI" id="CHEBI:18420"/>
    </cofactor>
</comment>
<comment type="similarity">
    <text evidence="3 6">Belongs to the MoeA family.</text>
</comment>
<dbReference type="Gene3D" id="3.40.980.10">
    <property type="entry name" value="MoaB/Mog-like domain"/>
    <property type="match status" value="1"/>
</dbReference>
<evidence type="ECO:0000256" key="3">
    <source>
        <dbReference type="ARBA" id="ARBA00010763"/>
    </source>
</evidence>
<dbReference type="PANTHER" id="PTHR10192">
    <property type="entry name" value="MOLYBDOPTERIN BIOSYNTHESIS PROTEIN"/>
    <property type="match status" value="1"/>
</dbReference>
<gene>
    <name evidence="8" type="ORF">DFR24_0756</name>
</gene>
<dbReference type="EMBL" id="SOBT01000008">
    <property type="protein sequence ID" value="TDU31388.1"/>
    <property type="molecule type" value="Genomic_DNA"/>
</dbReference>
<dbReference type="InterPro" id="IPR036135">
    <property type="entry name" value="MoeA_linker/N_sf"/>
</dbReference>
<dbReference type="InterPro" id="IPR001453">
    <property type="entry name" value="MoaB/Mog_dom"/>
</dbReference>
<dbReference type="UniPathway" id="UPA00344"/>
<dbReference type="NCBIfam" id="TIGR00177">
    <property type="entry name" value="molyb_syn"/>
    <property type="match status" value="1"/>
</dbReference>
<dbReference type="PANTHER" id="PTHR10192:SF5">
    <property type="entry name" value="GEPHYRIN"/>
    <property type="match status" value="1"/>
</dbReference>
<dbReference type="InterPro" id="IPR038987">
    <property type="entry name" value="MoeA-like"/>
</dbReference>
<comment type="caution">
    <text evidence="8">The sequence shown here is derived from an EMBL/GenBank/DDBJ whole genome shotgun (WGS) entry which is preliminary data.</text>
</comment>
<dbReference type="SUPFAM" id="SSF63867">
    <property type="entry name" value="MoeA C-terminal domain-like"/>
    <property type="match status" value="1"/>
</dbReference>
<dbReference type="Gene3D" id="3.90.105.10">
    <property type="entry name" value="Molybdopterin biosynthesis moea protein, domain 2"/>
    <property type="match status" value="1"/>
</dbReference>
<name>A0A4R7PBM9_9GAMM</name>
<dbReference type="NCBIfam" id="NF045515">
    <property type="entry name" value="Glp_gephyrin"/>
    <property type="match status" value="1"/>
</dbReference>
<dbReference type="AlphaFoldDB" id="A0A4R7PBM9"/>
<comment type="function">
    <text evidence="1 6">Catalyzes the insertion of molybdate into adenylated molybdopterin with the concomitant release of AMP.</text>
</comment>
<dbReference type="Gene3D" id="2.40.340.10">
    <property type="entry name" value="MoeA, C-terminal, domain IV"/>
    <property type="match status" value="1"/>
</dbReference>
<dbReference type="EC" id="2.10.1.1" evidence="6"/>
<keyword evidence="9" id="KW-1185">Reference proteome</keyword>
<dbReference type="CDD" id="cd00887">
    <property type="entry name" value="MoeA"/>
    <property type="match status" value="1"/>
</dbReference>
<dbReference type="GO" id="GO:0005829">
    <property type="term" value="C:cytosol"/>
    <property type="evidence" value="ECO:0007669"/>
    <property type="project" value="TreeGrafter"/>
</dbReference>
<dbReference type="Pfam" id="PF00994">
    <property type="entry name" value="MoCF_biosynth"/>
    <property type="match status" value="1"/>
</dbReference>